<dbReference type="Gene3D" id="3.40.462.20">
    <property type="match status" value="1"/>
</dbReference>
<sequence length="509" mass="54869">MDKNSYSIFSRFIMVSIGLLAVALPFLYRLTIGYSGNGTSASASANATCEQLSSLLGAVIILPSDAQQYTTLSDENWSQTAWKQPSCIALPACTSDLQQLIKTLVAQNVPFAIRSGGHSPNPFDANIDTGVLIAMDNFNTVTYNTAQRLASFAPGARWNTVYTALDPYNVTLVGGRVMDVGVGGLTLGSGLSYLSDLYGLVCDNVVNYEVVLADGSVVDANSRNNADLFWALKGGSNNFGILTKITTPTYPISQVWGSVRIFTADQMPKVVQALYEYQTTPEKDLYANMVLNLAASNSSVILTLVYLKPVDSPEAFAPFYGLTPVQQQTGLMTLHQLMALFPLPALPRWTWYTNTFEPNSDLYAQISSLLTATTPEVATISALQGGTLVGTAQPINANVALAGEAGGGNTLNLQPINQTWFSLNAAWWNADDDIIAYAAIKSLHAKIEALAEHAAANLQYIFMNDANINQSVISSYGDENVQRLHAIQKVYDPQLVFQKLVTGGQKIPA</sequence>
<evidence type="ECO:0000313" key="8">
    <source>
        <dbReference type="Proteomes" id="UP000469559"/>
    </source>
</evidence>
<dbReference type="SUPFAM" id="SSF56176">
    <property type="entry name" value="FAD-binding/transporter-associated domain-like"/>
    <property type="match status" value="1"/>
</dbReference>
<keyword evidence="5" id="KW-1133">Transmembrane helix</keyword>
<comment type="caution">
    <text evidence="7">The sequence shown here is derived from an EMBL/GenBank/DDBJ whole genome shotgun (WGS) entry which is preliminary data.</text>
</comment>
<accession>A0A8T9B3P5</accession>
<evidence type="ECO:0000256" key="5">
    <source>
        <dbReference type="SAM" id="Phobius"/>
    </source>
</evidence>
<dbReference type="OrthoDB" id="2151789at2759"/>
<dbReference type="Gene3D" id="3.30.465.10">
    <property type="match status" value="1"/>
</dbReference>
<dbReference type="InterPro" id="IPR016167">
    <property type="entry name" value="FAD-bd_PCMH_sub1"/>
</dbReference>
<dbReference type="InterPro" id="IPR016169">
    <property type="entry name" value="FAD-bd_PCMH_sub2"/>
</dbReference>
<dbReference type="Gene3D" id="3.30.43.10">
    <property type="entry name" value="Uridine Diphospho-n-acetylenolpyruvylglucosamine Reductase, domain 2"/>
    <property type="match status" value="1"/>
</dbReference>
<dbReference type="Pfam" id="PF01565">
    <property type="entry name" value="FAD_binding_4"/>
    <property type="match status" value="1"/>
</dbReference>
<dbReference type="InterPro" id="IPR036318">
    <property type="entry name" value="FAD-bd_PCMH-like_sf"/>
</dbReference>
<dbReference type="GO" id="GO:0071949">
    <property type="term" value="F:FAD binding"/>
    <property type="evidence" value="ECO:0007669"/>
    <property type="project" value="InterPro"/>
</dbReference>
<name>A0A8T9B3P5_9HELO</name>
<evidence type="ECO:0000256" key="4">
    <source>
        <dbReference type="ARBA" id="ARBA00023002"/>
    </source>
</evidence>
<proteinExistence type="inferred from homology"/>
<keyword evidence="4" id="KW-0560">Oxidoreductase</keyword>
<evidence type="ECO:0000256" key="1">
    <source>
        <dbReference type="ARBA" id="ARBA00005466"/>
    </source>
</evidence>
<gene>
    <name evidence="7" type="primary">sol5_10</name>
    <name evidence="7" type="ORF">LARI1_G007903</name>
</gene>
<keyword evidence="3" id="KW-0274">FAD</keyword>
<organism evidence="7 8">
    <name type="scientific">Lachnellula arida</name>
    <dbReference type="NCBI Taxonomy" id="1316785"/>
    <lineage>
        <taxon>Eukaryota</taxon>
        <taxon>Fungi</taxon>
        <taxon>Dikarya</taxon>
        <taxon>Ascomycota</taxon>
        <taxon>Pezizomycotina</taxon>
        <taxon>Leotiomycetes</taxon>
        <taxon>Helotiales</taxon>
        <taxon>Lachnaceae</taxon>
        <taxon>Lachnellula</taxon>
    </lineage>
</organism>
<evidence type="ECO:0000259" key="6">
    <source>
        <dbReference type="PROSITE" id="PS51387"/>
    </source>
</evidence>
<evidence type="ECO:0000256" key="2">
    <source>
        <dbReference type="ARBA" id="ARBA00022630"/>
    </source>
</evidence>
<keyword evidence="8" id="KW-1185">Reference proteome</keyword>
<evidence type="ECO:0000256" key="3">
    <source>
        <dbReference type="ARBA" id="ARBA00022827"/>
    </source>
</evidence>
<dbReference type="InterPro" id="IPR006094">
    <property type="entry name" value="Oxid_FAD_bind_N"/>
</dbReference>
<reference evidence="7 8" key="1">
    <citation type="submission" date="2018-05" db="EMBL/GenBank/DDBJ databases">
        <title>Whole genome sequencing for identification of molecular markers to develop diagnostic detection tools for the regulated plant pathogen Lachnellula willkommii.</title>
        <authorList>
            <person name="Giroux E."/>
            <person name="Bilodeau G."/>
        </authorList>
    </citation>
    <scope>NUCLEOTIDE SEQUENCE [LARGE SCALE GENOMIC DNA]</scope>
    <source>
        <strain evidence="7 8">CBS 203.66</strain>
    </source>
</reference>
<keyword evidence="5" id="KW-0472">Membrane</keyword>
<dbReference type="PANTHER" id="PTHR42973:SF53">
    <property type="entry name" value="FAD-BINDING PCMH-TYPE DOMAIN-CONTAINING PROTEIN-RELATED"/>
    <property type="match status" value="1"/>
</dbReference>
<dbReference type="Proteomes" id="UP000469559">
    <property type="component" value="Unassembled WGS sequence"/>
</dbReference>
<feature type="transmembrane region" description="Helical" evidence="5">
    <location>
        <begin position="12"/>
        <end position="30"/>
    </location>
</feature>
<evidence type="ECO:0000313" key="7">
    <source>
        <dbReference type="EMBL" id="TVY14650.1"/>
    </source>
</evidence>
<dbReference type="PROSITE" id="PS51387">
    <property type="entry name" value="FAD_PCMH"/>
    <property type="match status" value="1"/>
</dbReference>
<dbReference type="AlphaFoldDB" id="A0A8T9B3P5"/>
<dbReference type="InterPro" id="IPR016166">
    <property type="entry name" value="FAD-bd_PCMH"/>
</dbReference>
<comment type="similarity">
    <text evidence="1">Belongs to the oxygen-dependent FAD-linked oxidoreductase family.</text>
</comment>
<dbReference type="PANTHER" id="PTHR42973">
    <property type="entry name" value="BINDING OXIDOREDUCTASE, PUTATIVE (AFU_ORTHOLOGUE AFUA_1G17690)-RELATED"/>
    <property type="match status" value="1"/>
</dbReference>
<dbReference type="GO" id="GO:0016491">
    <property type="term" value="F:oxidoreductase activity"/>
    <property type="evidence" value="ECO:0007669"/>
    <property type="project" value="UniProtKB-KW"/>
</dbReference>
<feature type="domain" description="FAD-binding PCMH-type" evidence="6">
    <location>
        <begin position="81"/>
        <end position="252"/>
    </location>
</feature>
<dbReference type="InterPro" id="IPR050416">
    <property type="entry name" value="FAD-linked_Oxidoreductase"/>
</dbReference>
<keyword evidence="5" id="KW-0812">Transmembrane</keyword>
<protein>
    <submittedName>
        <fullName evidence="7">Bifunctional solanapyrone synthase</fullName>
    </submittedName>
</protein>
<keyword evidence="2" id="KW-0285">Flavoprotein</keyword>
<dbReference type="EMBL" id="QGMF01000643">
    <property type="protein sequence ID" value="TVY14650.1"/>
    <property type="molecule type" value="Genomic_DNA"/>
</dbReference>